<evidence type="ECO:0000256" key="4">
    <source>
        <dbReference type="ARBA" id="ARBA00022833"/>
    </source>
</evidence>
<dbReference type="KEGG" id="gso:PH603_04010"/>
<feature type="signal peptide" evidence="5">
    <location>
        <begin position="1"/>
        <end position="22"/>
    </location>
</feature>
<dbReference type="PANTHER" id="PTHR37326:SF1">
    <property type="entry name" value="BLL3975 PROTEIN"/>
    <property type="match status" value="1"/>
</dbReference>
<evidence type="ECO:0000256" key="5">
    <source>
        <dbReference type="SAM" id="SignalP"/>
    </source>
</evidence>
<dbReference type="CDD" id="cd06251">
    <property type="entry name" value="M14_ASTE_ASPA-like"/>
    <property type="match status" value="1"/>
</dbReference>
<evidence type="ECO:0000259" key="6">
    <source>
        <dbReference type="Pfam" id="PF24827"/>
    </source>
</evidence>
<dbReference type="GO" id="GO:0016811">
    <property type="term" value="F:hydrolase activity, acting on carbon-nitrogen (but not peptide) bonds, in linear amides"/>
    <property type="evidence" value="ECO:0007669"/>
    <property type="project" value="InterPro"/>
</dbReference>
<comment type="cofactor">
    <cofactor evidence="1">
        <name>Zn(2+)</name>
        <dbReference type="ChEBI" id="CHEBI:29105"/>
    </cofactor>
</comment>
<feature type="chain" id="PRO_5042112279" evidence="5">
    <location>
        <begin position="23"/>
        <end position="349"/>
    </location>
</feature>
<dbReference type="PIRSF" id="PIRSF039012">
    <property type="entry name" value="ASP"/>
    <property type="match status" value="1"/>
</dbReference>
<keyword evidence="4" id="KW-0862">Zinc</keyword>
<dbReference type="EMBL" id="CP116805">
    <property type="protein sequence ID" value="WCL54921.1"/>
    <property type="molecule type" value="Genomic_DNA"/>
</dbReference>
<dbReference type="Gene3D" id="3.40.630.10">
    <property type="entry name" value="Zn peptidases"/>
    <property type="match status" value="1"/>
</dbReference>
<keyword evidence="2" id="KW-0479">Metal-binding</keyword>
<reference evidence="7" key="1">
    <citation type="submission" date="2023-01" db="EMBL/GenBank/DDBJ databases">
        <title>The genome sequence of Kordiimonadaceae bacterium 6D33.</title>
        <authorList>
            <person name="Liu Y."/>
        </authorList>
    </citation>
    <scope>NUCLEOTIDE SEQUENCE</scope>
    <source>
        <strain evidence="7">6D33</strain>
    </source>
</reference>
<dbReference type="SUPFAM" id="SSF53187">
    <property type="entry name" value="Zn-dependent exopeptidases"/>
    <property type="match status" value="1"/>
</dbReference>
<dbReference type="InterPro" id="IPR053138">
    <property type="entry name" value="N-alpha-Ac-DABA_deacetylase"/>
</dbReference>
<dbReference type="Proteomes" id="UP001217500">
    <property type="component" value="Chromosome"/>
</dbReference>
<keyword evidence="3" id="KW-0378">Hydrolase</keyword>
<evidence type="ECO:0000256" key="1">
    <source>
        <dbReference type="ARBA" id="ARBA00001947"/>
    </source>
</evidence>
<name>A0AAE9XU27_9PROT</name>
<dbReference type="PANTHER" id="PTHR37326">
    <property type="entry name" value="BLL3975 PROTEIN"/>
    <property type="match status" value="1"/>
</dbReference>
<dbReference type="InterPro" id="IPR043795">
    <property type="entry name" value="N-alpha-Ac-DABA-like"/>
</dbReference>
<dbReference type="RefSeq" id="WP_289504655.1">
    <property type="nucleotide sequence ID" value="NZ_CP116805.1"/>
</dbReference>
<keyword evidence="8" id="KW-1185">Reference proteome</keyword>
<protein>
    <submittedName>
        <fullName evidence="7">Succinylglutamate desuccinylase/aspartoacylase family protein</fullName>
    </submittedName>
</protein>
<evidence type="ECO:0000256" key="2">
    <source>
        <dbReference type="ARBA" id="ARBA00022723"/>
    </source>
</evidence>
<proteinExistence type="predicted"/>
<dbReference type="InterPro" id="IPR055438">
    <property type="entry name" value="AstE_AspA_cat"/>
</dbReference>
<evidence type="ECO:0000313" key="7">
    <source>
        <dbReference type="EMBL" id="WCL54921.1"/>
    </source>
</evidence>
<dbReference type="GO" id="GO:0016788">
    <property type="term" value="F:hydrolase activity, acting on ester bonds"/>
    <property type="evidence" value="ECO:0007669"/>
    <property type="project" value="InterPro"/>
</dbReference>
<evidence type="ECO:0000256" key="3">
    <source>
        <dbReference type="ARBA" id="ARBA00022801"/>
    </source>
</evidence>
<sequence>MTIRYLIALLALAAAFAAPARAAAVPGKDVPVVDKIEAAGLPTGRHDFYLSVAARASGQPYLVPVIVLKGAEPGLRLGLFAAIHGDELAGIRVIHELAAGIDPKTLKGTLLMVPGLNQPGLEAGNRHFISGSGSGFRTDLNRTMPGEMKGDAAERYAADLWHGVMAGQVDRVVDLHTQTRGTAYPLFVFADFSNAVARQMAFDLMPDMIKNDPGEGGTVETTFMKSGIPAVTFEIGMPERFDPALTTRAHDGIINLMRRAEMITGRAMPPARQPIVGSSYSNVTTDEGGLAVIHVALLDPVKQGQLLATLYDPFGREIATYRAPHEGHVLSVATDPRREPGAMLVRILR</sequence>
<keyword evidence="5" id="KW-0732">Signal</keyword>
<dbReference type="AlphaFoldDB" id="A0AAE9XU27"/>
<organism evidence="7 8">
    <name type="scientific">Gimibacter soli</name>
    <dbReference type="NCBI Taxonomy" id="3024400"/>
    <lineage>
        <taxon>Bacteria</taxon>
        <taxon>Pseudomonadati</taxon>
        <taxon>Pseudomonadota</taxon>
        <taxon>Alphaproteobacteria</taxon>
        <taxon>Kordiimonadales</taxon>
        <taxon>Temperatibacteraceae</taxon>
        <taxon>Gimibacter</taxon>
    </lineage>
</organism>
<dbReference type="GO" id="GO:0046872">
    <property type="term" value="F:metal ion binding"/>
    <property type="evidence" value="ECO:0007669"/>
    <property type="project" value="UniProtKB-KW"/>
</dbReference>
<feature type="domain" description="Succinylglutamate desuccinylase/Aspartoacylase catalytic" evidence="6">
    <location>
        <begin position="74"/>
        <end position="258"/>
    </location>
</feature>
<gene>
    <name evidence="7" type="ORF">PH603_04010</name>
</gene>
<dbReference type="Pfam" id="PF24827">
    <property type="entry name" value="AstE_AspA_cat"/>
    <property type="match status" value="1"/>
</dbReference>
<accession>A0AAE9XU27</accession>
<evidence type="ECO:0000313" key="8">
    <source>
        <dbReference type="Proteomes" id="UP001217500"/>
    </source>
</evidence>